<dbReference type="EC" id="3.1.4.53" evidence="5"/>
<evidence type="ECO:0000256" key="1">
    <source>
        <dbReference type="ARBA" id="ARBA00022723"/>
    </source>
</evidence>
<dbReference type="SUPFAM" id="SSF56300">
    <property type="entry name" value="Metallo-dependent phosphatases"/>
    <property type="match status" value="1"/>
</dbReference>
<dbReference type="GO" id="GO:0046872">
    <property type="term" value="F:metal ion binding"/>
    <property type="evidence" value="ECO:0007669"/>
    <property type="project" value="UniProtKB-KW"/>
</dbReference>
<keyword evidence="3" id="KW-0812">Transmembrane</keyword>
<keyword evidence="6" id="KW-1185">Reference proteome</keyword>
<keyword evidence="3" id="KW-1133">Transmembrane helix</keyword>
<feature type="transmembrane region" description="Helical" evidence="3">
    <location>
        <begin position="35"/>
        <end position="54"/>
    </location>
</feature>
<dbReference type="PANTHER" id="PTHR31302:SF31">
    <property type="entry name" value="PHOSPHODIESTERASE YAEI"/>
    <property type="match status" value="1"/>
</dbReference>
<dbReference type="InterPro" id="IPR029052">
    <property type="entry name" value="Metallo-depent_PP-like"/>
</dbReference>
<protein>
    <submittedName>
        <fullName evidence="5">3',5'-cyclic adenosine monophosphate phosphodiesterase CpdA</fullName>
        <ecNumber evidence="5">3.1.4.53</ecNumber>
    </submittedName>
</protein>
<proteinExistence type="predicted"/>
<dbReference type="GO" id="GO:0009245">
    <property type="term" value="P:lipid A biosynthetic process"/>
    <property type="evidence" value="ECO:0007669"/>
    <property type="project" value="TreeGrafter"/>
</dbReference>
<reference evidence="5 6" key="1">
    <citation type="submission" date="2020-01" db="EMBL/GenBank/DDBJ databases">
        <authorList>
            <person name="Rodrigo-Torres L."/>
            <person name="Arahal R. D."/>
            <person name="Lucena T."/>
        </authorList>
    </citation>
    <scope>NUCLEOTIDE SEQUENCE [LARGE SCALE GENOMIC DNA]</scope>
    <source>
        <strain evidence="5 6">CECT 9293</strain>
    </source>
</reference>
<feature type="transmembrane region" description="Helical" evidence="3">
    <location>
        <begin position="66"/>
        <end position="87"/>
    </location>
</feature>
<evidence type="ECO:0000256" key="2">
    <source>
        <dbReference type="ARBA" id="ARBA00022801"/>
    </source>
</evidence>
<dbReference type="GO" id="GO:0008758">
    <property type="term" value="F:UDP-2,3-diacylglucosamine hydrolase activity"/>
    <property type="evidence" value="ECO:0007669"/>
    <property type="project" value="TreeGrafter"/>
</dbReference>
<dbReference type="EMBL" id="CACVBR010000004">
    <property type="protein sequence ID" value="CAA7194438.1"/>
    <property type="molecule type" value="Genomic_DNA"/>
</dbReference>
<feature type="transmembrane region" description="Helical" evidence="3">
    <location>
        <begin position="114"/>
        <end position="137"/>
    </location>
</feature>
<evidence type="ECO:0000313" key="6">
    <source>
        <dbReference type="Proteomes" id="UP000445144"/>
    </source>
</evidence>
<feature type="transmembrane region" description="Helical" evidence="3">
    <location>
        <begin position="5"/>
        <end position="23"/>
    </location>
</feature>
<dbReference type="Gene3D" id="3.60.21.10">
    <property type="match status" value="1"/>
</dbReference>
<dbReference type="GO" id="GO:0016020">
    <property type="term" value="C:membrane"/>
    <property type="evidence" value="ECO:0007669"/>
    <property type="project" value="GOC"/>
</dbReference>
<dbReference type="PANTHER" id="PTHR31302">
    <property type="entry name" value="TRANSMEMBRANE PROTEIN WITH METALLOPHOSPHOESTERASE DOMAIN-RELATED"/>
    <property type="match status" value="1"/>
</dbReference>
<name>A0A6N4X859_9FLAO</name>
<keyword evidence="1" id="KW-0479">Metal-binding</keyword>
<evidence type="ECO:0000313" key="5">
    <source>
        <dbReference type="EMBL" id="CAA7194438.1"/>
    </source>
</evidence>
<keyword evidence="2 5" id="KW-0378">Hydrolase</keyword>
<dbReference type="InterPro" id="IPR051158">
    <property type="entry name" value="Metallophosphoesterase_sf"/>
</dbReference>
<keyword evidence="3" id="KW-0472">Membrane</keyword>
<gene>
    <name evidence="5" type="primary">cpdA_1</name>
    <name evidence="5" type="ORF">CHRY9293_00751</name>
</gene>
<dbReference type="AlphaFoldDB" id="A0A6N4X859"/>
<dbReference type="InterPro" id="IPR004843">
    <property type="entry name" value="Calcineurin-like_PHP"/>
</dbReference>
<dbReference type="Proteomes" id="UP000445144">
    <property type="component" value="Unassembled WGS sequence"/>
</dbReference>
<evidence type="ECO:0000256" key="3">
    <source>
        <dbReference type="SAM" id="Phobius"/>
    </source>
</evidence>
<accession>A0A6N4X859</accession>
<sequence length="401" mass="46089">MQRNFLIITAIFLFLEVYIYQAIRTLTDSLWVKLGYWIITLTIYGVFAYEMTHYQRSDRSTVRAQIMISLFLIFILPKVFIVLFLLIDDIFRGWSYLIGLTRPTENFFPERRKFLSLVGLGLGGVLSALFIDGITFGKYRHKVRKVKVKLPNLPKSFKGYKIIQISDVHSGSFSDPSKLEHAIELINEQKPDLVLFTGDMVNNVADEFKPFIPLFSKIKAKDGKLAVLGNHDYGDYVTWGSLEEKKKNLETLIDYEKQAGFDMLRNENRIIEKNGDKLYILGVENWGLKPFPQFGKIDEALKNVPNSATKILMSHDPTHFDYVVKKHTGNIHLTLSGHTHGMQFGLDLKNVKWSPVQYRYPKWADLYESEGKLLYVNRGFGVLGYPGRVGVLPEITLFELG</sequence>
<organism evidence="5 6">
    <name type="scientific">Chryseobacterium potabilaquae</name>
    <dbReference type="NCBI Taxonomy" id="2675057"/>
    <lineage>
        <taxon>Bacteria</taxon>
        <taxon>Pseudomonadati</taxon>
        <taxon>Bacteroidota</taxon>
        <taxon>Flavobacteriia</taxon>
        <taxon>Flavobacteriales</taxon>
        <taxon>Weeksellaceae</taxon>
        <taxon>Chryseobacterium group</taxon>
        <taxon>Chryseobacterium</taxon>
    </lineage>
</organism>
<dbReference type="CDD" id="cd07385">
    <property type="entry name" value="MPP_YkuE_C"/>
    <property type="match status" value="1"/>
</dbReference>
<evidence type="ECO:0000259" key="4">
    <source>
        <dbReference type="Pfam" id="PF00149"/>
    </source>
</evidence>
<dbReference type="RefSeq" id="WP_162031652.1">
    <property type="nucleotide sequence ID" value="NZ_CACVBR010000004.1"/>
</dbReference>
<dbReference type="GO" id="GO:0004115">
    <property type="term" value="F:3',5'-cyclic-AMP phosphodiesterase activity"/>
    <property type="evidence" value="ECO:0007669"/>
    <property type="project" value="UniProtKB-EC"/>
</dbReference>
<dbReference type="Pfam" id="PF00149">
    <property type="entry name" value="Metallophos"/>
    <property type="match status" value="1"/>
</dbReference>
<feature type="domain" description="Calcineurin-like phosphoesterase" evidence="4">
    <location>
        <begin position="161"/>
        <end position="341"/>
    </location>
</feature>